<keyword evidence="1" id="KW-0812">Transmembrane</keyword>
<dbReference type="PANTHER" id="PTHR19134">
    <property type="entry name" value="RECEPTOR-TYPE TYROSINE-PROTEIN PHOSPHATASE"/>
    <property type="match status" value="1"/>
</dbReference>
<evidence type="ECO:0000259" key="4">
    <source>
        <dbReference type="PROSITE" id="PS50056"/>
    </source>
</evidence>
<dbReference type="PROSITE" id="PS51257">
    <property type="entry name" value="PROKAR_LIPOPROTEIN"/>
    <property type="match status" value="1"/>
</dbReference>
<feature type="transmembrane region" description="Helical" evidence="1">
    <location>
        <begin position="472"/>
        <end position="496"/>
    </location>
</feature>
<dbReference type="PROSITE" id="PS50056">
    <property type="entry name" value="TYR_PHOSPHATASE_2"/>
    <property type="match status" value="1"/>
</dbReference>
<dbReference type="InterPro" id="IPR050348">
    <property type="entry name" value="Protein-Tyr_Phosphatase"/>
</dbReference>
<dbReference type="InterPro" id="IPR056007">
    <property type="entry name" value="DUF7585"/>
</dbReference>
<dbReference type="Pfam" id="PF24490">
    <property type="entry name" value="DUF7585"/>
    <property type="match status" value="1"/>
</dbReference>
<evidence type="ECO:0000313" key="6">
    <source>
        <dbReference type="WBParaSite" id="PTRK_0000253300.1"/>
    </source>
</evidence>
<feature type="domain" description="Tyrosine specific protein phosphatases" evidence="4">
    <location>
        <begin position="1009"/>
        <end position="1082"/>
    </location>
</feature>
<dbReference type="PRINTS" id="PR00700">
    <property type="entry name" value="PRTYPHPHTASE"/>
</dbReference>
<feature type="domain" description="Tyrosine-protein phosphatase" evidence="3">
    <location>
        <begin position="583"/>
        <end position="787"/>
    </location>
</feature>
<keyword evidence="2" id="KW-0732">Signal</keyword>
<dbReference type="SMART" id="SM00194">
    <property type="entry name" value="PTPc"/>
    <property type="match status" value="1"/>
</dbReference>
<accession>A0A0N4Z5Z0</accession>
<dbReference type="PROSITE" id="PS50055">
    <property type="entry name" value="TYR_PHOSPHATASE_PTP"/>
    <property type="match status" value="2"/>
</dbReference>
<feature type="chain" id="PRO_5005891170" evidence="2">
    <location>
        <begin position="25"/>
        <end position="1116"/>
    </location>
</feature>
<keyword evidence="1" id="KW-0472">Membrane</keyword>
<dbReference type="AlphaFoldDB" id="A0A0N4Z5Z0"/>
<evidence type="ECO:0000313" key="5">
    <source>
        <dbReference type="Proteomes" id="UP000038045"/>
    </source>
</evidence>
<organism evidence="5 6">
    <name type="scientific">Parastrongyloides trichosuri</name>
    <name type="common">Possum-specific nematode worm</name>
    <dbReference type="NCBI Taxonomy" id="131310"/>
    <lineage>
        <taxon>Eukaryota</taxon>
        <taxon>Metazoa</taxon>
        <taxon>Ecdysozoa</taxon>
        <taxon>Nematoda</taxon>
        <taxon>Chromadorea</taxon>
        <taxon>Rhabditida</taxon>
        <taxon>Tylenchina</taxon>
        <taxon>Panagrolaimomorpha</taxon>
        <taxon>Strongyloidoidea</taxon>
        <taxon>Strongyloididae</taxon>
        <taxon>Parastrongyloides</taxon>
    </lineage>
</organism>
<dbReference type="InterPro" id="IPR003595">
    <property type="entry name" value="Tyr_Pase_cat"/>
</dbReference>
<dbReference type="Pfam" id="PF00102">
    <property type="entry name" value="Y_phosphatase"/>
    <property type="match status" value="2"/>
</dbReference>
<dbReference type="Proteomes" id="UP000038045">
    <property type="component" value="Unplaced"/>
</dbReference>
<dbReference type="SMART" id="SM00404">
    <property type="entry name" value="PTPc_motif"/>
    <property type="match status" value="1"/>
</dbReference>
<dbReference type="CDD" id="cd00047">
    <property type="entry name" value="PTPc"/>
    <property type="match status" value="1"/>
</dbReference>
<dbReference type="Pfam" id="PF24486">
    <property type="entry name" value="DUF7583"/>
    <property type="match status" value="1"/>
</dbReference>
<keyword evidence="1" id="KW-1133">Transmembrane helix</keyword>
<keyword evidence="5" id="KW-1185">Reference proteome</keyword>
<evidence type="ECO:0000256" key="2">
    <source>
        <dbReference type="SAM" id="SignalP"/>
    </source>
</evidence>
<dbReference type="InterPro" id="IPR016130">
    <property type="entry name" value="Tyr_Pase_AS"/>
</dbReference>
<feature type="signal peptide" evidence="2">
    <location>
        <begin position="1"/>
        <end position="24"/>
    </location>
</feature>
<proteinExistence type="predicted"/>
<protein>
    <submittedName>
        <fullName evidence="6">Tyrosine-protein phosphatase domain-containing protein</fullName>
    </submittedName>
</protein>
<dbReference type="InterPro" id="IPR056005">
    <property type="entry name" value="DUF7583"/>
</dbReference>
<dbReference type="Pfam" id="PF24488">
    <property type="entry name" value="DUF7584"/>
    <property type="match status" value="1"/>
</dbReference>
<reference evidence="6" key="1">
    <citation type="submission" date="2017-02" db="UniProtKB">
        <authorList>
            <consortium name="WormBaseParasite"/>
        </authorList>
    </citation>
    <scope>IDENTIFICATION</scope>
</reference>
<dbReference type="PROSITE" id="PS00383">
    <property type="entry name" value="TYR_PHOSPHATASE_1"/>
    <property type="match status" value="1"/>
</dbReference>
<dbReference type="STRING" id="131310.A0A0N4Z5Z0"/>
<dbReference type="Gene3D" id="3.90.190.10">
    <property type="entry name" value="Protein tyrosine phosphatase superfamily"/>
    <property type="match status" value="2"/>
</dbReference>
<evidence type="ECO:0000256" key="1">
    <source>
        <dbReference type="SAM" id="Phobius"/>
    </source>
</evidence>
<dbReference type="WBParaSite" id="PTRK_0000253300.1">
    <property type="protein sequence ID" value="PTRK_0000253300.1"/>
    <property type="gene ID" value="PTRK_0000253300"/>
</dbReference>
<dbReference type="InterPro" id="IPR056006">
    <property type="entry name" value="DUF7584"/>
</dbReference>
<dbReference type="PANTHER" id="PTHR19134:SF449">
    <property type="entry name" value="TYROSINE-PROTEIN PHOSPHATASE 1"/>
    <property type="match status" value="1"/>
</dbReference>
<feature type="domain" description="Tyrosine-protein phosphatase" evidence="3">
    <location>
        <begin position="804"/>
        <end position="1091"/>
    </location>
</feature>
<dbReference type="InterPro" id="IPR000242">
    <property type="entry name" value="PTP_cat"/>
</dbReference>
<name>A0A0N4Z5Z0_PARTI</name>
<dbReference type="InterPro" id="IPR000387">
    <property type="entry name" value="Tyr_Pase_dom"/>
</dbReference>
<evidence type="ECO:0000259" key="3">
    <source>
        <dbReference type="PROSITE" id="PS50055"/>
    </source>
</evidence>
<dbReference type="InterPro" id="IPR029021">
    <property type="entry name" value="Prot-tyrosine_phosphatase-like"/>
</dbReference>
<sequence>MIISSIKPISRMLLILWMVATVGCSLFPSAPSGVTNTEISYELRHNSSSDVIMVKCPGSNFKYETLSGNFVYDNNLHSNIGFKESDDKTYVWMAWKKEDISVSNLNVKCGSYDYNVGGTVDFKKLFWNIKLISTSTTKFLESVNLLSSFDARGDSMKDNTKCGKSNNDLNIISKDRNGILSSVEMIKSEDMQAKMMYYFFYKDTIIKDKEFITPCGIIEVYDHPPKIKIAVYKLIKASEDDKVKITDPIKSEVKKYFFTLEGNEMKDFYKGEKVLIKKMVYHNGKAEIKEEKGIEASESFLVTDYEILEISYRSLFKDRMYEDVKEVIFFGPVNKSMELKMEVIKITAADVPYQLSCSYTKFSYAYLYQVKANTEVIDVKELTTDGAVLRGFTRSGDLVMYKPVNVDKMDWVCIYKTPNGKVVAPYILVRGDRFNVQDDDKEGVVVAPINKISPPSEPSFIDKMIDRLGAPFFYVLVVFTVLLILLVLFLILFLVFRNKMKYYFAVAEKRKKYPNIMKFWINVKTQTIGKYSNIATEETYIPSKVKDIKVIKHVASDDAAVEHVTSLFDDTLIDCFKDIDGQIKAYYVQDVSPRRKYIISEGPRKESTKNFFKMLYLEDVEVVVAIVFRDNNDFKKTKKDICYWPDKPVMFGSLSIEPLSLPDTSSASKIELTFRMKLKGKPWKNLTIIHVPDWREFELPSTTLSLIELYKKVDEYAGSRNVLIHNSHAVGPRVFIVTYFFCIFETIIKDKSLSNPMVVLKKIREKCFGGQVTPREFGFIIYSVLKHLFNCKYLVDKESAWFKFTNDFETFMYETRIVEADESNYLSQMMRFLAATNKGKMMDIIKQSQAIQTFDLNTLKAKCKRQLDVLKNKAMNKIRYPNVYCLDCTAISNGKRRKLILCQAPIPDTFDDMLDMIYRNRVGIIVLLVNPEERKGPNSKWSPYFPVESNQIFTKSYIVNKKSGKPVDEYNISETNYAVAVKANTSSYSCFKIYHYVAWPDKSVPTSTKGVLELCKRVMKDGDSTRDIVIHCSAGIGRTGTFALIMLLIDTVLCSGKFNPLKSLDFLRRHRHRAVQTDAQFAFAIATVVDYFKKDLKNINEGVVVEFENMLNKIYK</sequence>
<dbReference type="SUPFAM" id="SSF52799">
    <property type="entry name" value="(Phosphotyrosine protein) phosphatases II"/>
    <property type="match status" value="2"/>
</dbReference>
<dbReference type="GO" id="GO:0004725">
    <property type="term" value="F:protein tyrosine phosphatase activity"/>
    <property type="evidence" value="ECO:0007669"/>
    <property type="project" value="InterPro"/>
</dbReference>